<dbReference type="EMBL" id="BGPR01000004">
    <property type="protein sequence ID" value="GBL74197.1"/>
    <property type="molecule type" value="Genomic_DNA"/>
</dbReference>
<name>A0A4Y2A3S7_ARAVE</name>
<proteinExistence type="predicted"/>
<reference evidence="1 2" key="1">
    <citation type="journal article" date="2019" name="Sci. Rep.">
        <title>Orb-weaving spider Araneus ventricosus genome elucidates the spidroin gene catalogue.</title>
        <authorList>
            <person name="Kono N."/>
            <person name="Nakamura H."/>
            <person name="Ohtoshi R."/>
            <person name="Moran D.A.P."/>
            <person name="Shinohara A."/>
            <person name="Yoshida Y."/>
            <person name="Fujiwara M."/>
            <person name="Mori M."/>
            <person name="Tomita M."/>
            <person name="Arakawa K."/>
        </authorList>
    </citation>
    <scope>NUCLEOTIDE SEQUENCE [LARGE SCALE GENOMIC DNA]</scope>
</reference>
<dbReference type="Gene3D" id="3.30.420.10">
    <property type="entry name" value="Ribonuclease H-like superfamily/Ribonuclease H"/>
    <property type="match status" value="1"/>
</dbReference>
<gene>
    <name evidence="1" type="ORF">AVEN_231073_1</name>
</gene>
<sequence length="122" mass="13934">MMNRLYLWQKAYVSSNDFCAINTEDVCIYGRDVIKRVLMEAQGLRNSTQIFTDSMSVLKSLEAVNDQFQIIKDIKNILKSVNCSFHWVKVYVGTHGNERADILEKEATGKDSVDVYLGVPNH</sequence>
<dbReference type="OrthoDB" id="8063979at2759"/>
<protein>
    <submittedName>
        <fullName evidence="1">Uncharacterized protein</fullName>
    </submittedName>
</protein>
<evidence type="ECO:0000313" key="1">
    <source>
        <dbReference type="EMBL" id="GBL74197.1"/>
    </source>
</evidence>
<dbReference type="GO" id="GO:0003676">
    <property type="term" value="F:nucleic acid binding"/>
    <property type="evidence" value="ECO:0007669"/>
    <property type="project" value="InterPro"/>
</dbReference>
<dbReference type="InterPro" id="IPR012337">
    <property type="entry name" value="RNaseH-like_sf"/>
</dbReference>
<dbReference type="Proteomes" id="UP000499080">
    <property type="component" value="Unassembled WGS sequence"/>
</dbReference>
<evidence type="ECO:0000313" key="2">
    <source>
        <dbReference type="Proteomes" id="UP000499080"/>
    </source>
</evidence>
<dbReference type="InterPro" id="IPR036397">
    <property type="entry name" value="RNaseH_sf"/>
</dbReference>
<comment type="caution">
    <text evidence="1">The sequence shown here is derived from an EMBL/GenBank/DDBJ whole genome shotgun (WGS) entry which is preliminary data.</text>
</comment>
<accession>A0A4Y2A3S7</accession>
<organism evidence="1 2">
    <name type="scientific">Araneus ventricosus</name>
    <name type="common">Orbweaver spider</name>
    <name type="synonym">Epeira ventricosa</name>
    <dbReference type="NCBI Taxonomy" id="182803"/>
    <lineage>
        <taxon>Eukaryota</taxon>
        <taxon>Metazoa</taxon>
        <taxon>Ecdysozoa</taxon>
        <taxon>Arthropoda</taxon>
        <taxon>Chelicerata</taxon>
        <taxon>Arachnida</taxon>
        <taxon>Araneae</taxon>
        <taxon>Araneomorphae</taxon>
        <taxon>Entelegynae</taxon>
        <taxon>Araneoidea</taxon>
        <taxon>Araneidae</taxon>
        <taxon>Araneus</taxon>
    </lineage>
</organism>
<dbReference type="SUPFAM" id="SSF53098">
    <property type="entry name" value="Ribonuclease H-like"/>
    <property type="match status" value="1"/>
</dbReference>
<keyword evidence="2" id="KW-1185">Reference proteome</keyword>
<dbReference type="AlphaFoldDB" id="A0A4Y2A3S7"/>